<feature type="transmembrane region" description="Helical" evidence="1">
    <location>
        <begin position="27"/>
        <end position="47"/>
    </location>
</feature>
<evidence type="ECO:0000313" key="3">
    <source>
        <dbReference type="Proteomes" id="UP001217089"/>
    </source>
</evidence>
<accession>A0ABQ9EMX4</accession>
<keyword evidence="3" id="KW-1185">Reference proteome</keyword>
<proteinExistence type="predicted"/>
<organism evidence="2 3">
    <name type="scientific">Tegillarca granosa</name>
    <name type="common">Malaysian cockle</name>
    <name type="synonym">Anadara granosa</name>
    <dbReference type="NCBI Taxonomy" id="220873"/>
    <lineage>
        <taxon>Eukaryota</taxon>
        <taxon>Metazoa</taxon>
        <taxon>Spiralia</taxon>
        <taxon>Lophotrochozoa</taxon>
        <taxon>Mollusca</taxon>
        <taxon>Bivalvia</taxon>
        <taxon>Autobranchia</taxon>
        <taxon>Pteriomorphia</taxon>
        <taxon>Arcoida</taxon>
        <taxon>Arcoidea</taxon>
        <taxon>Arcidae</taxon>
        <taxon>Tegillarca</taxon>
    </lineage>
</organism>
<gene>
    <name evidence="2" type="ORF">KUTeg_015827</name>
</gene>
<comment type="caution">
    <text evidence="2">The sequence shown here is derived from an EMBL/GenBank/DDBJ whole genome shotgun (WGS) entry which is preliminary data.</text>
</comment>
<keyword evidence="1" id="KW-0812">Transmembrane</keyword>
<protein>
    <submittedName>
        <fullName evidence="2">Uncharacterized protein</fullName>
    </submittedName>
</protein>
<dbReference type="EMBL" id="JARBDR010000813">
    <property type="protein sequence ID" value="KAJ8305282.1"/>
    <property type="molecule type" value="Genomic_DNA"/>
</dbReference>
<keyword evidence="1" id="KW-0472">Membrane</keyword>
<name>A0ABQ9EMX4_TEGGR</name>
<evidence type="ECO:0000313" key="2">
    <source>
        <dbReference type="EMBL" id="KAJ8305282.1"/>
    </source>
</evidence>
<dbReference type="Proteomes" id="UP001217089">
    <property type="component" value="Unassembled WGS sequence"/>
</dbReference>
<reference evidence="2 3" key="1">
    <citation type="submission" date="2022-12" db="EMBL/GenBank/DDBJ databases">
        <title>Chromosome-level genome of Tegillarca granosa.</title>
        <authorList>
            <person name="Kim J."/>
        </authorList>
    </citation>
    <scope>NUCLEOTIDE SEQUENCE [LARGE SCALE GENOMIC DNA]</scope>
    <source>
        <strain evidence="2">Teg-2019</strain>
        <tissue evidence="2">Adductor muscle</tissue>
    </source>
</reference>
<evidence type="ECO:0000256" key="1">
    <source>
        <dbReference type="SAM" id="Phobius"/>
    </source>
</evidence>
<keyword evidence="1" id="KW-1133">Transmembrane helix</keyword>
<sequence length="81" mass="9601">MKAAKKKIMLFAHMSQVMFISIDRFKIWLFTMVYILNIDSYLCLTTIKIYKEIKKKKFATDKKKKKIETSGTFDFGCALEF</sequence>